<proteinExistence type="predicted"/>
<dbReference type="AlphaFoldDB" id="A0A9N9AIG0"/>
<evidence type="ECO:0000256" key="1">
    <source>
        <dbReference type="ARBA" id="ARBA00022737"/>
    </source>
</evidence>
<feature type="transmembrane region" description="Helical" evidence="3">
    <location>
        <begin position="786"/>
        <end position="807"/>
    </location>
</feature>
<feature type="transmembrane region" description="Helical" evidence="3">
    <location>
        <begin position="650"/>
        <end position="668"/>
    </location>
</feature>
<dbReference type="PANTHER" id="PTHR10582">
    <property type="entry name" value="TRANSIENT RECEPTOR POTENTIAL ION CHANNEL PROTEIN"/>
    <property type="match status" value="1"/>
</dbReference>
<keyword evidence="5" id="KW-1185">Reference proteome</keyword>
<dbReference type="GO" id="GO:0005262">
    <property type="term" value="F:calcium channel activity"/>
    <property type="evidence" value="ECO:0007669"/>
    <property type="project" value="TreeGrafter"/>
</dbReference>
<keyword evidence="3" id="KW-0812">Transmembrane</keyword>
<feature type="transmembrane region" description="Helical" evidence="3">
    <location>
        <begin position="856"/>
        <end position="878"/>
    </location>
</feature>
<dbReference type="PANTHER" id="PTHR10582:SF2">
    <property type="entry name" value="INACTIVE"/>
    <property type="match status" value="1"/>
</dbReference>
<evidence type="ECO:0000256" key="3">
    <source>
        <dbReference type="SAM" id="Phobius"/>
    </source>
</evidence>
<dbReference type="OrthoDB" id="2433234at2759"/>
<reference evidence="4" key="1">
    <citation type="submission" date="2021-06" db="EMBL/GenBank/DDBJ databases">
        <authorList>
            <person name="Kallberg Y."/>
            <person name="Tangrot J."/>
            <person name="Rosling A."/>
        </authorList>
    </citation>
    <scope>NUCLEOTIDE SEQUENCE</scope>
    <source>
        <strain evidence="4">IA702</strain>
    </source>
</reference>
<feature type="transmembrane region" description="Helical" evidence="3">
    <location>
        <begin position="688"/>
        <end position="706"/>
    </location>
</feature>
<keyword evidence="3" id="KW-1133">Transmembrane helix</keyword>
<dbReference type="InterPro" id="IPR036322">
    <property type="entry name" value="WD40_repeat_dom_sf"/>
</dbReference>
<dbReference type="SUPFAM" id="SSF50978">
    <property type="entry name" value="WD40 repeat-like"/>
    <property type="match status" value="1"/>
</dbReference>
<keyword evidence="3" id="KW-0472">Membrane</keyword>
<dbReference type="GO" id="GO:0098703">
    <property type="term" value="P:calcium ion import across plasma membrane"/>
    <property type="evidence" value="ECO:0007669"/>
    <property type="project" value="TreeGrafter"/>
</dbReference>
<accession>A0A9N9AIG0</accession>
<feature type="region of interest" description="Disordered" evidence="2">
    <location>
        <begin position="21"/>
        <end position="40"/>
    </location>
</feature>
<dbReference type="Proteomes" id="UP000789572">
    <property type="component" value="Unassembled WGS sequence"/>
</dbReference>
<organism evidence="4 5">
    <name type="scientific">Paraglomus occultum</name>
    <dbReference type="NCBI Taxonomy" id="144539"/>
    <lineage>
        <taxon>Eukaryota</taxon>
        <taxon>Fungi</taxon>
        <taxon>Fungi incertae sedis</taxon>
        <taxon>Mucoromycota</taxon>
        <taxon>Glomeromycotina</taxon>
        <taxon>Glomeromycetes</taxon>
        <taxon>Paraglomerales</taxon>
        <taxon>Paraglomeraceae</taxon>
        <taxon>Paraglomus</taxon>
    </lineage>
</organism>
<evidence type="ECO:0000256" key="2">
    <source>
        <dbReference type="SAM" id="MobiDB-lite"/>
    </source>
</evidence>
<name>A0A9N9AIG0_9GLOM</name>
<evidence type="ECO:0000313" key="5">
    <source>
        <dbReference type="Proteomes" id="UP000789572"/>
    </source>
</evidence>
<feature type="compositionally biased region" description="Low complexity" evidence="2">
    <location>
        <begin position="25"/>
        <end position="39"/>
    </location>
</feature>
<evidence type="ECO:0000313" key="4">
    <source>
        <dbReference type="EMBL" id="CAG8531442.1"/>
    </source>
</evidence>
<dbReference type="GO" id="GO:0005886">
    <property type="term" value="C:plasma membrane"/>
    <property type="evidence" value="ECO:0007669"/>
    <property type="project" value="TreeGrafter"/>
</dbReference>
<dbReference type="InterPro" id="IPR024862">
    <property type="entry name" value="TRPV"/>
</dbReference>
<dbReference type="Gene3D" id="1.10.287.70">
    <property type="match status" value="1"/>
</dbReference>
<keyword evidence="1" id="KW-0677">Repeat</keyword>
<gene>
    <name evidence="4" type="ORF">POCULU_LOCUS4080</name>
</gene>
<comment type="caution">
    <text evidence="4">The sequence shown here is derived from an EMBL/GenBank/DDBJ whole genome shotgun (WGS) entry which is preliminary data.</text>
</comment>
<dbReference type="EMBL" id="CAJVPJ010000502">
    <property type="protein sequence ID" value="CAG8531442.1"/>
    <property type="molecule type" value="Genomic_DNA"/>
</dbReference>
<protein>
    <submittedName>
        <fullName evidence="4">10140_t:CDS:1</fullName>
    </submittedName>
</protein>
<sequence>MDVNDSEIDKLSKRATNDTIEATISNLSSPRQSERSSLSIQPEWYQPSETRIDISLSSLPTPETIDACTFSPDGNHLATYSGAEGKITIWSVDELQQGHQLQPSWVSTKNTTLIPRQYLKKTKSFAPIALPMTELEKEHATDSMKKTEKIIGRHHFLEQGFTKVIACNGDRLYESGPGYERDPGLQNDHPIVELRIEPWNIYNPVKSAFILDDKSERVLFIGKQTIQLWTFGSGAKRLQYVWCKPLKDIEGKVPVTVYATIKEAILKRAQGDRFVLQVTYAISGKDKRSFSKFGIQPTNEFSLRERIQRVKKRPRNLEAISDNESREEELLLPSEEEFATFNIITHASYVLGFLDHIERKYWIQIGSGNSRHHFEELLQKCSNIVYEAIQSHTHLFNQIVKGQSPLEVLIRSDCKHTDKMIKALLKTNKHIPRFHDSGRTKSALSRAISLGKTEVVHSLLNYYCRRASENPVSWTITVVPAYNKLRLMYPDFALEVMEKLSYLPSTKNIERSNREENFAFSKVEELTREADDTFWQKFKTFYYKSERRIDHQIEKANDLIRIPHKTHPARECVVPLPGFTVYRPPPKKTAKELSRSRFPLLLKLADGFRWRKFRSPFVETALSGRYDIFGEPAMEAVINFKWRKFARMRIFFFIFMYVLYVAAYATAITLNDPTDPNYVLAHATKIRVLLYFVLAFGTLNLLLELTKIYGQWEHYWSSAYNYINLASTILPLLYTGKLLGDLFIYRPPYVGASLFFVYVNLILQFRVFKSFGISVFIIFQIFRRVIWFIVIIGIMVLAYAHMFLLLFKYPDVVNVLVANSTAPETFDTYPMSLATVYFFVTGSFNSANDAFSDPTIAILTIVFSFTTAIVLLNILIALMSDVIEVTKTNGKRAWLQQKAEVIAAVEMYMLSPSQRRRKDFFPSLIYYHASPDQVKAYKKRRQELKTTHDEIYHTDKDDVDEFVGFDAFHVPSDYDESINEINHSTKPSIWSSKKSLPSDAGSIVS</sequence>